<comment type="caution">
    <text evidence="2">The sequence shown here is derived from an EMBL/GenBank/DDBJ whole genome shotgun (WGS) entry which is preliminary data.</text>
</comment>
<keyword evidence="3" id="KW-1185">Reference proteome</keyword>
<accession>A0ABN2JC59</accession>
<protein>
    <submittedName>
        <fullName evidence="2">Uncharacterized protein</fullName>
    </submittedName>
</protein>
<dbReference type="EMBL" id="BAAALR010000098">
    <property type="protein sequence ID" value="GAA1722270.1"/>
    <property type="molecule type" value="Genomic_DNA"/>
</dbReference>
<feature type="compositionally biased region" description="Basic and acidic residues" evidence="1">
    <location>
        <begin position="44"/>
        <end position="65"/>
    </location>
</feature>
<evidence type="ECO:0000313" key="2">
    <source>
        <dbReference type="EMBL" id="GAA1722270.1"/>
    </source>
</evidence>
<organism evidence="2 3">
    <name type="scientific">Streptomyces yatensis</name>
    <dbReference type="NCBI Taxonomy" id="155177"/>
    <lineage>
        <taxon>Bacteria</taxon>
        <taxon>Bacillati</taxon>
        <taxon>Actinomycetota</taxon>
        <taxon>Actinomycetes</taxon>
        <taxon>Kitasatosporales</taxon>
        <taxon>Streptomycetaceae</taxon>
        <taxon>Streptomyces</taxon>
        <taxon>Streptomyces violaceusniger group</taxon>
    </lineage>
</organism>
<name>A0ABN2JC59_9ACTN</name>
<proteinExistence type="predicted"/>
<reference evidence="2 3" key="1">
    <citation type="journal article" date="2019" name="Int. J. Syst. Evol. Microbiol.">
        <title>The Global Catalogue of Microorganisms (GCM) 10K type strain sequencing project: providing services to taxonomists for standard genome sequencing and annotation.</title>
        <authorList>
            <consortium name="The Broad Institute Genomics Platform"/>
            <consortium name="The Broad Institute Genome Sequencing Center for Infectious Disease"/>
            <person name="Wu L."/>
            <person name="Ma J."/>
        </authorList>
    </citation>
    <scope>NUCLEOTIDE SEQUENCE [LARGE SCALE GENOMIC DNA]</scope>
    <source>
        <strain evidence="2 3">JCM 13244</strain>
    </source>
</reference>
<evidence type="ECO:0000256" key="1">
    <source>
        <dbReference type="SAM" id="MobiDB-lite"/>
    </source>
</evidence>
<evidence type="ECO:0000313" key="3">
    <source>
        <dbReference type="Proteomes" id="UP001499947"/>
    </source>
</evidence>
<gene>
    <name evidence="2" type="ORF">GCM10009680_75040</name>
</gene>
<dbReference type="Proteomes" id="UP001499947">
    <property type="component" value="Unassembled WGS sequence"/>
</dbReference>
<feature type="region of interest" description="Disordered" evidence="1">
    <location>
        <begin position="41"/>
        <end position="72"/>
    </location>
</feature>
<sequence length="72" mass="7792">MPVCALPRARRLPAAYAREPGPLTAPVRHPLGRHRFAWQPVSRKPGDEVAKATKATKTEKVDKAARVAAATP</sequence>